<accession>A0A9D1HFJ5</accession>
<organism evidence="2 3">
    <name type="scientific">Candidatus Onthocola gallistercoris</name>
    <dbReference type="NCBI Taxonomy" id="2840876"/>
    <lineage>
        <taxon>Bacteria</taxon>
        <taxon>Bacillati</taxon>
        <taxon>Bacillota</taxon>
        <taxon>Bacilli</taxon>
        <taxon>Candidatus Onthocola</taxon>
    </lineage>
</organism>
<reference evidence="2" key="2">
    <citation type="journal article" date="2021" name="PeerJ">
        <title>Extensive microbial diversity within the chicken gut microbiome revealed by metagenomics and culture.</title>
        <authorList>
            <person name="Gilroy R."/>
            <person name="Ravi A."/>
            <person name="Getino M."/>
            <person name="Pursley I."/>
            <person name="Horton D.L."/>
            <person name="Alikhan N.F."/>
            <person name="Baker D."/>
            <person name="Gharbi K."/>
            <person name="Hall N."/>
            <person name="Watson M."/>
            <person name="Adriaenssens E.M."/>
            <person name="Foster-Nyarko E."/>
            <person name="Jarju S."/>
            <person name="Secka A."/>
            <person name="Antonio M."/>
            <person name="Oren A."/>
            <person name="Chaudhuri R.R."/>
            <person name="La Ragione R."/>
            <person name="Hildebrand F."/>
            <person name="Pallen M.J."/>
        </authorList>
    </citation>
    <scope>NUCLEOTIDE SEQUENCE</scope>
    <source>
        <strain evidence="2">CHK187-14744</strain>
    </source>
</reference>
<evidence type="ECO:0000313" key="3">
    <source>
        <dbReference type="Proteomes" id="UP000824164"/>
    </source>
</evidence>
<dbReference type="AlphaFoldDB" id="A0A9D1HFJ5"/>
<gene>
    <name evidence="2" type="ORF">IAB63_03750</name>
</gene>
<sequence length="235" mass="25916">MSRSLKAEIRLQRTNMLWMLGFVLASAVFGYILMNIIVIAVGNEAQSWVPMGSFFACMMLVGVVFVMEALAAMKQFNLAVQMGQTRKGWFLFHFLVQLIYAEVLALAVTGVVYLEKALVSAFHMELPMEPVLTMDILGWLYPALPLIMSIGLLCGILALKFGRVMVGIYMVLWIGFCLNSERVSVLVVRLLRPAGGWLDSAAGNFSYPVGSLILLLIAGAVMGIGWILIRKQMAS</sequence>
<feature type="transmembrane region" description="Helical" evidence="1">
    <location>
        <begin position="205"/>
        <end position="229"/>
    </location>
</feature>
<evidence type="ECO:0000313" key="2">
    <source>
        <dbReference type="EMBL" id="HIU02351.1"/>
    </source>
</evidence>
<feature type="transmembrane region" description="Helical" evidence="1">
    <location>
        <begin position="48"/>
        <end position="70"/>
    </location>
</feature>
<keyword evidence="1" id="KW-1133">Transmembrane helix</keyword>
<feature type="transmembrane region" description="Helical" evidence="1">
    <location>
        <begin position="90"/>
        <end position="114"/>
    </location>
</feature>
<name>A0A9D1HFJ5_9FIRM</name>
<feature type="transmembrane region" description="Helical" evidence="1">
    <location>
        <begin position="136"/>
        <end position="159"/>
    </location>
</feature>
<keyword evidence="1" id="KW-0812">Transmembrane</keyword>
<dbReference type="EMBL" id="DVLT01000027">
    <property type="protein sequence ID" value="HIU02351.1"/>
    <property type="molecule type" value="Genomic_DNA"/>
</dbReference>
<dbReference type="Proteomes" id="UP000824164">
    <property type="component" value="Unassembled WGS sequence"/>
</dbReference>
<comment type="caution">
    <text evidence="2">The sequence shown here is derived from an EMBL/GenBank/DDBJ whole genome shotgun (WGS) entry which is preliminary data.</text>
</comment>
<keyword evidence="1" id="KW-0472">Membrane</keyword>
<evidence type="ECO:0000256" key="1">
    <source>
        <dbReference type="SAM" id="Phobius"/>
    </source>
</evidence>
<feature type="transmembrane region" description="Helical" evidence="1">
    <location>
        <begin position="166"/>
        <end position="185"/>
    </location>
</feature>
<reference evidence="2" key="1">
    <citation type="submission" date="2020-10" db="EMBL/GenBank/DDBJ databases">
        <authorList>
            <person name="Gilroy R."/>
        </authorList>
    </citation>
    <scope>NUCLEOTIDE SEQUENCE</scope>
    <source>
        <strain evidence="2">CHK187-14744</strain>
    </source>
</reference>
<feature type="transmembrane region" description="Helical" evidence="1">
    <location>
        <begin position="20"/>
        <end position="42"/>
    </location>
</feature>
<proteinExistence type="predicted"/>
<protein>
    <submittedName>
        <fullName evidence="2">Uncharacterized protein</fullName>
    </submittedName>
</protein>